<evidence type="ECO:0000259" key="2">
    <source>
        <dbReference type="Pfam" id="PF18701"/>
    </source>
</evidence>
<feature type="region of interest" description="Disordered" evidence="1">
    <location>
        <begin position="93"/>
        <end position="113"/>
    </location>
</feature>
<protein>
    <submittedName>
        <fullName evidence="5">DUF5641 domain-containing protein</fullName>
    </submittedName>
</protein>
<keyword evidence="4" id="KW-1185">Reference proteome</keyword>
<dbReference type="Pfam" id="PF18701">
    <property type="entry name" value="DUF5641"/>
    <property type="match status" value="2"/>
</dbReference>
<dbReference type="WBParaSite" id="GPUH_0001764001-mRNA-1">
    <property type="protein sequence ID" value="GPUH_0001764001-mRNA-1"/>
    <property type="gene ID" value="GPUH_0001764001"/>
</dbReference>
<name>A0A183E9H7_9BILA</name>
<feature type="domain" description="DUF5641" evidence="2">
    <location>
        <begin position="1"/>
        <end position="37"/>
    </location>
</feature>
<evidence type="ECO:0000256" key="1">
    <source>
        <dbReference type="SAM" id="MobiDB-lite"/>
    </source>
</evidence>
<sequence length="162" mass="18093">MGRIVEIKKGRDGIVRTADVKLSNGKIFRRPINLLYPLEQEIPRGVWKMGRIVETEKGRDGIVRTADVKHSNGKIFRRSINLLYPLEVNEEDTTEEKGEMVSGEREGEVKKTAESTAINNGAPISSKIRSHNVAAIKQQISRLESNNRLDGTLAGVFQAVVR</sequence>
<dbReference type="Proteomes" id="UP000271098">
    <property type="component" value="Unassembled WGS sequence"/>
</dbReference>
<evidence type="ECO:0000313" key="4">
    <source>
        <dbReference type="Proteomes" id="UP000271098"/>
    </source>
</evidence>
<feature type="compositionally biased region" description="Basic and acidic residues" evidence="1">
    <location>
        <begin position="95"/>
        <end position="113"/>
    </location>
</feature>
<dbReference type="EMBL" id="UYRT01085423">
    <property type="protein sequence ID" value="VDN30130.1"/>
    <property type="molecule type" value="Genomic_DNA"/>
</dbReference>
<feature type="domain" description="DUF5641" evidence="2">
    <location>
        <begin position="39"/>
        <end position="85"/>
    </location>
</feature>
<reference evidence="5" key="1">
    <citation type="submission" date="2016-06" db="UniProtKB">
        <authorList>
            <consortium name="WormBaseParasite"/>
        </authorList>
    </citation>
    <scope>IDENTIFICATION</scope>
</reference>
<reference evidence="3 4" key="2">
    <citation type="submission" date="2018-11" db="EMBL/GenBank/DDBJ databases">
        <authorList>
            <consortium name="Pathogen Informatics"/>
        </authorList>
    </citation>
    <scope>NUCLEOTIDE SEQUENCE [LARGE SCALE GENOMIC DNA]</scope>
</reference>
<dbReference type="AlphaFoldDB" id="A0A183E9H7"/>
<evidence type="ECO:0000313" key="5">
    <source>
        <dbReference type="WBParaSite" id="GPUH_0001764001-mRNA-1"/>
    </source>
</evidence>
<dbReference type="OrthoDB" id="5868911at2759"/>
<proteinExistence type="predicted"/>
<gene>
    <name evidence="3" type="ORF">GPUH_LOCUS17618</name>
</gene>
<organism evidence="5">
    <name type="scientific">Gongylonema pulchrum</name>
    <dbReference type="NCBI Taxonomy" id="637853"/>
    <lineage>
        <taxon>Eukaryota</taxon>
        <taxon>Metazoa</taxon>
        <taxon>Ecdysozoa</taxon>
        <taxon>Nematoda</taxon>
        <taxon>Chromadorea</taxon>
        <taxon>Rhabditida</taxon>
        <taxon>Spirurina</taxon>
        <taxon>Spiruromorpha</taxon>
        <taxon>Spiruroidea</taxon>
        <taxon>Gongylonematidae</taxon>
        <taxon>Gongylonema</taxon>
    </lineage>
</organism>
<evidence type="ECO:0000313" key="3">
    <source>
        <dbReference type="EMBL" id="VDN30130.1"/>
    </source>
</evidence>
<accession>A0A183E9H7</accession>
<dbReference type="InterPro" id="IPR040676">
    <property type="entry name" value="DUF5641"/>
</dbReference>